<keyword evidence="2" id="KW-1185">Reference proteome</keyword>
<dbReference type="EMBL" id="CABVLU010000003">
    <property type="protein sequence ID" value="VVT53399.1"/>
    <property type="molecule type" value="Genomic_DNA"/>
</dbReference>
<gene>
    <name evidence="1" type="ORF">SAPINGB_P003554</name>
</gene>
<dbReference type="GeneID" id="43582371"/>
<dbReference type="RefSeq" id="XP_031854162.1">
    <property type="nucleotide sequence ID" value="XM_031998271.1"/>
</dbReference>
<name>A0A5E8BS83_9ASCO</name>
<dbReference type="AlphaFoldDB" id="A0A5E8BS83"/>
<organism evidence="1 2">
    <name type="scientific">Magnusiomyces paraingens</name>
    <dbReference type="NCBI Taxonomy" id="2606893"/>
    <lineage>
        <taxon>Eukaryota</taxon>
        <taxon>Fungi</taxon>
        <taxon>Dikarya</taxon>
        <taxon>Ascomycota</taxon>
        <taxon>Saccharomycotina</taxon>
        <taxon>Dipodascomycetes</taxon>
        <taxon>Dipodascales</taxon>
        <taxon>Dipodascaceae</taxon>
        <taxon>Magnusiomyces</taxon>
    </lineage>
</organism>
<reference evidence="1 2" key="1">
    <citation type="submission" date="2019-09" db="EMBL/GenBank/DDBJ databases">
        <authorList>
            <person name="Brejova B."/>
        </authorList>
    </citation>
    <scope>NUCLEOTIDE SEQUENCE [LARGE SCALE GENOMIC DNA]</scope>
</reference>
<proteinExistence type="predicted"/>
<dbReference type="Proteomes" id="UP000398389">
    <property type="component" value="Unassembled WGS sequence"/>
</dbReference>
<sequence length="1017" mass="116518">MAKPKSAPIADAATSLMLRSGNIRRLFRKKSTFEEKIAIEKEEKNFQSLQGRPQNLDVLQPPVETTSPEPNNVTLIPLRFTLRDFEDLHSLSLPVKRVRSLLVRDIYVRWKELLGKRIPGWNIEEIIDGNKSVPPGTVKLASKLPDILKGFIKPSIFPKIRTVMLRDYKTPFWNLFQRAISNGYIYSQKTLIHYDVLKHKQAGEKFLPNHSTNLPYPGPFSLPIQIVHPLDPNTVLYSPLAYISRLEFLSGLSGFGIPPGHSLYDKLDGLKVLHPLEPTGKPRFSPPHFTKRLLPLIKLSESDSSYIKPIFAGNNLKDYHLALEHKLPVRKSIDIHGQVNFLDFLDIIGPLRESEFKGPNGACKQFFDLEVDGKLESIVVFEGRKNIPIPHANAAIYNHLQNRLIQCNDDNIPKDSRVIPGRVEPIVNNQWYISTQKVRKAGLEEYFRQNSEIAKSNVGTLLTRKMIKDQLDFPLTTVAKRGRFAWAFGLDSIEQKHNSDQRYFPLTERVDGFVNMPDWAARVVYGCLDWYSQVVSPNETFSQLPISVDYEVLKTVFLIGALTLPDLKSGGNKKLLLDEYKPEKNPLKINDTEHMRQLLDSIVVGQEITTVTGFDLGNRWTLNEMKRLREGGSVTKLAHESVPESVPESITESVPESDEVDLNRPRFTRKIYEIQRGVLLDSLDAKAVAKKEAKTVSERDFDDLQTLLSCFFQLADCNYCSTYDKPVSAMDQIDEEMFIKYSRPYERYTLYSLRELESDVWRYMSQHKVYEAKQAVDSAILLASGQFMSAMLCELMDQKTMPVERLMVIRTVYETVVRLVTRLAYPFYPTTSENVFYSLESSFDAAQRAQERRKLMTGYTGVGSVESLIPEVELTREQDYEPGKMMFDIVDTLEGVIARHPDVPREEIRAYLTVRDFNELSAKFGYEAREDVNDRLMLLVKRICRVARVSIPVGAAVYNTGRLESVHMGSGLNLHVFDRRRWTTSEEYGARKLEEKKQYAEQKGVLRILEKQQQTQQ</sequence>
<accession>A0A5E8BS83</accession>
<protein>
    <submittedName>
        <fullName evidence="1">Uncharacterized protein</fullName>
    </submittedName>
</protein>
<evidence type="ECO:0000313" key="2">
    <source>
        <dbReference type="Proteomes" id="UP000398389"/>
    </source>
</evidence>
<evidence type="ECO:0000313" key="1">
    <source>
        <dbReference type="EMBL" id="VVT53399.1"/>
    </source>
</evidence>